<keyword evidence="7" id="KW-0472">Membrane</keyword>
<gene>
    <name evidence="8" type="ORF">EGYM00163_LOCUS43575</name>
</gene>
<dbReference type="InterPro" id="IPR018258">
    <property type="entry name" value="Ribosomal_bL21_CS"/>
</dbReference>
<dbReference type="PANTHER" id="PTHR21349">
    <property type="entry name" value="50S RIBOSOMAL PROTEIN L21"/>
    <property type="match status" value="1"/>
</dbReference>
<proteinExistence type="inferred from homology"/>
<accession>A0A7S4GCB0</accession>
<keyword evidence="4" id="KW-0689">Ribosomal protein</keyword>
<evidence type="ECO:0000256" key="3">
    <source>
        <dbReference type="ARBA" id="ARBA00022884"/>
    </source>
</evidence>
<dbReference type="GO" id="GO:0005737">
    <property type="term" value="C:cytoplasm"/>
    <property type="evidence" value="ECO:0007669"/>
    <property type="project" value="UniProtKB-ARBA"/>
</dbReference>
<name>A0A7S4GCB0_9EUGL</name>
<keyword evidence="7" id="KW-1133">Transmembrane helix</keyword>
<evidence type="ECO:0000256" key="2">
    <source>
        <dbReference type="ARBA" id="ARBA00022730"/>
    </source>
</evidence>
<feature type="transmembrane region" description="Helical" evidence="7">
    <location>
        <begin position="21"/>
        <end position="40"/>
    </location>
</feature>
<dbReference type="InterPro" id="IPR036164">
    <property type="entry name" value="bL21-like_sf"/>
</dbReference>
<dbReference type="InterPro" id="IPR001787">
    <property type="entry name" value="Ribosomal_bL21"/>
</dbReference>
<reference evidence="8" key="1">
    <citation type="submission" date="2021-01" db="EMBL/GenBank/DDBJ databases">
        <authorList>
            <person name="Corre E."/>
            <person name="Pelletier E."/>
            <person name="Niang G."/>
            <person name="Scheremetjew M."/>
            <person name="Finn R."/>
            <person name="Kale V."/>
            <person name="Holt S."/>
            <person name="Cochrane G."/>
            <person name="Meng A."/>
            <person name="Brown T."/>
            <person name="Cohen L."/>
        </authorList>
    </citation>
    <scope>NUCLEOTIDE SEQUENCE</scope>
    <source>
        <strain evidence="8">CCMP1594</strain>
    </source>
</reference>
<dbReference type="SUPFAM" id="SSF141091">
    <property type="entry name" value="L21p-like"/>
    <property type="match status" value="1"/>
</dbReference>
<keyword evidence="7" id="KW-0812">Transmembrane</keyword>
<evidence type="ECO:0000256" key="6">
    <source>
        <dbReference type="ARBA" id="ARBA00044129"/>
    </source>
</evidence>
<evidence type="ECO:0000256" key="4">
    <source>
        <dbReference type="ARBA" id="ARBA00022980"/>
    </source>
</evidence>
<keyword evidence="5" id="KW-0687">Ribonucleoprotein</keyword>
<dbReference type="PROSITE" id="PS01169">
    <property type="entry name" value="RIBOSOMAL_L21"/>
    <property type="match status" value="1"/>
</dbReference>
<dbReference type="Pfam" id="PF00829">
    <property type="entry name" value="Ribosomal_L21p"/>
    <property type="match status" value="1"/>
</dbReference>
<dbReference type="PANTHER" id="PTHR21349:SF0">
    <property type="entry name" value="LARGE RIBOSOMAL SUBUNIT PROTEIN BL21M"/>
    <property type="match status" value="1"/>
</dbReference>
<dbReference type="GO" id="GO:0003735">
    <property type="term" value="F:structural constituent of ribosome"/>
    <property type="evidence" value="ECO:0007669"/>
    <property type="project" value="InterPro"/>
</dbReference>
<dbReference type="EMBL" id="HBJA01126528">
    <property type="protein sequence ID" value="CAE0832291.1"/>
    <property type="molecule type" value="Transcribed_RNA"/>
</dbReference>
<keyword evidence="2" id="KW-0699">rRNA-binding</keyword>
<evidence type="ECO:0000256" key="1">
    <source>
        <dbReference type="ARBA" id="ARBA00008563"/>
    </source>
</evidence>
<keyword evidence="3" id="KW-0694">RNA-binding</keyword>
<protein>
    <recommendedName>
        <fullName evidence="6">Large ribosomal subunit protein bL21m</fullName>
    </recommendedName>
</protein>
<dbReference type="GO" id="GO:0019843">
    <property type="term" value="F:rRNA binding"/>
    <property type="evidence" value="ECO:0007669"/>
    <property type="project" value="UniProtKB-KW"/>
</dbReference>
<dbReference type="NCBIfam" id="TIGR00061">
    <property type="entry name" value="L21"/>
    <property type="match status" value="1"/>
</dbReference>
<dbReference type="GO" id="GO:0006412">
    <property type="term" value="P:translation"/>
    <property type="evidence" value="ECO:0007669"/>
    <property type="project" value="InterPro"/>
</dbReference>
<dbReference type="GO" id="GO:0005840">
    <property type="term" value="C:ribosome"/>
    <property type="evidence" value="ECO:0007669"/>
    <property type="project" value="UniProtKB-KW"/>
</dbReference>
<organism evidence="8">
    <name type="scientific">Eutreptiella gymnastica</name>
    <dbReference type="NCBI Taxonomy" id="73025"/>
    <lineage>
        <taxon>Eukaryota</taxon>
        <taxon>Discoba</taxon>
        <taxon>Euglenozoa</taxon>
        <taxon>Euglenida</taxon>
        <taxon>Spirocuta</taxon>
        <taxon>Euglenophyceae</taxon>
        <taxon>Eutreptiales</taxon>
        <taxon>Eutreptiaceae</taxon>
        <taxon>Eutreptiella</taxon>
    </lineage>
</organism>
<evidence type="ECO:0000313" key="8">
    <source>
        <dbReference type="EMBL" id="CAE0832291.1"/>
    </source>
</evidence>
<dbReference type="AlphaFoldDB" id="A0A7S4GCB0"/>
<dbReference type="InterPro" id="IPR028909">
    <property type="entry name" value="bL21-like"/>
</dbReference>
<dbReference type="HAMAP" id="MF_01363">
    <property type="entry name" value="Ribosomal_bL21"/>
    <property type="match status" value="1"/>
</dbReference>
<dbReference type="GO" id="GO:1990904">
    <property type="term" value="C:ribonucleoprotein complex"/>
    <property type="evidence" value="ECO:0007669"/>
    <property type="project" value="UniProtKB-KW"/>
</dbReference>
<comment type="similarity">
    <text evidence="1">Belongs to the bacterial ribosomal protein bL21 family.</text>
</comment>
<evidence type="ECO:0000256" key="7">
    <source>
        <dbReference type="SAM" id="Phobius"/>
    </source>
</evidence>
<sequence>MNSNRYQYTALEGSNSQWTRWATVAVAVSMGAVCGLVLSATGDSTSLYAATTTTPTMQAIPTARIQGAPVPQLPRQAAVGAPAAYSEEGADFAEVAQPFVIENAAESTSNSGWAAALVVPVAAVAGFFFGRRGAAQKVAMDPFEVVVDHDAEAEIAMAATTVEKPVASAVVAIGGHQYRVQPGEILSIEKLPLEVGDEFAFEKVLLVNDGENVQVGQPYLDGQLVKAEVIRNSLGKKIRIFKYKAKKHYRLSQGHRQTYTDIHITEIAGHKVESKAEL</sequence>
<feature type="transmembrane region" description="Helical" evidence="7">
    <location>
        <begin position="112"/>
        <end position="130"/>
    </location>
</feature>
<evidence type="ECO:0000256" key="5">
    <source>
        <dbReference type="ARBA" id="ARBA00023274"/>
    </source>
</evidence>